<evidence type="ECO:0000313" key="11">
    <source>
        <dbReference type="Proteomes" id="UP000078200"/>
    </source>
</evidence>
<accession>A0A1A9V4N1</accession>
<dbReference type="SUPFAM" id="SSF81324">
    <property type="entry name" value="Voltage-gated potassium channels"/>
    <property type="match status" value="1"/>
</dbReference>
<dbReference type="Pfam" id="PF07885">
    <property type="entry name" value="Ion_trans_2"/>
    <property type="match status" value="1"/>
</dbReference>
<organism evidence="10 11">
    <name type="scientific">Glossina austeni</name>
    <name type="common">Savannah tsetse fly</name>
    <dbReference type="NCBI Taxonomy" id="7395"/>
    <lineage>
        <taxon>Eukaryota</taxon>
        <taxon>Metazoa</taxon>
        <taxon>Ecdysozoa</taxon>
        <taxon>Arthropoda</taxon>
        <taxon>Hexapoda</taxon>
        <taxon>Insecta</taxon>
        <taxon>Pterygota</taxon>
        <taxon>Neoptera</taxon>
        <taxon>Endopterygota</taxon>
        <taxon>Diptera</taxon>
        <taxon>Brachycera</taxon>
        <taxon>Muscomorpha</taxon>
        <taxon>Hippoboscoidea</taxon>
        <taxon>Glossinidae</taxon>
        <taxon>Glossina</taxon>
    </lineage>
</organism>
<keyword evidence="6 8" id="KW-0472">Membrane</keyword>
<feature type="transmembrane region" description="Helical" evidence="8">
    <location>
        <begin position="590"/>
        <end position="611"/>
    </location>
</feature>
<dbReference type="EnsemblMetazoa" id="GAUT025784-RA">
    <property type="protein sequence ID" value="GAUT025784-PA"/>
    <property type="gene ID" value="GAUT025784"/>
</dbReference>
<keyword evidence="11" id="KW-1185">Reference proteome</keyword>
<evidence type="ECO:0000256" key="4">
    <source>
        <dbReference type="ARBA" id="ARBA00022989"/>
    </source>
</evidence>
<dbReference type="InterPro" id="IPR013099">
    <property type="entry name" value="K_chnl_dom"/>
</dbReference>
<evidence type="ECO:0000256" key="6">
    <source>
        <dbReference type="ARBA" id="ARBA00023136"/>
    </source>
</evidence>
<evidence type="ECO:0000313" key="10">
    <source>
        <dbReference type="EnsemblMetazoa" id="GAUT025784-PA"/>
    </source>
</evidence>
<feature type="transmembrane region" description="Helical" evidence="8">
    <location>
        <begin position="648"/>
        <end position="669"/>
    </location>
</feature>
<evidence type="ECO:0000256" key="7">
    <source>
        <dbReference type="ARBA" id="ARBA00023303"/>
    </source>
</evidence>
<sequence length="689" mass="77008">MEIINTTAVTETQKTKDYFKYRQLRVNKLPSGSFKKTTDRFCQKQPHTDVKTNVDKITLSSSMTSTGMRVPPNKISAQHIYSNRCVGGASSIGANQTPLLPTQSSRPEPLRNLLTSSSFPVSSTLIQNNFLVASDKKQVIQNTHSNFEAVAANNSVRNSGQDTVIHTTQTATLYVPIIATGTSLTQPVMKYHTIQVPHIKPFGFPSYLTNASNNNINCYEEIELSHPKPTCQIAARQPHDVRRAKFLANPLPNEINILLQENDVICREDLVQRQNVWLSPSSTSTITGGTKKIQSFTMCDDRTLVDSLESDRSGSGNVDKLQSVSMTMWTPTSPTTKIGNISNRKNIFSSFAFLRNTSTQSIDNVDGISHKVEPDYISNSISNILPLAYVDHLDDGRRVNNLMISNDSGDETEHYSSFAHGTPSRMPLIPSASTSNDSKVLRPVVRMSSPSVNGFNNAKKTLHFHRSSMNVLPNSSGKFMIQDQQKFQQEGQHQRTQKSIMINSGFKCNRHEARRTSLSPSFCYAGDARSRFNCDSSYNSDDEDYGKELHEFDLLQTNLRRASYFNFCNSPLKSLHFSGKARIQHHQVPLVIVILILIFYVCLGTMVFALWENWSLIDGAYFCFVTLTTIGCSGLIPEKTLHGPELQLIVCCAYLLLGLVLVAMSFNILETQLMWSCKRLTGRIKLAQD</sequence>
<dbReference type="PANTHER" id="PTHR11003">
    <property type="entry name" value="POTASSIUM CHANNEL, SUBFAMILY K"/>
    <property type="match status" value="1"/>
</dbReference>
<protein>
    <recommendedName>
        <fullName evidence="9">Potassium channel domain-containing protein</fullName>
    </recommendedName>
</protein>
<dbReference type="STRING" id="7395.A0A1A9V4N1"/>
<dbReference type="GO" id="GO:0030322">
    <property type="term" value="P:stabilization of membrane potential"/>
    <property type="evidence" value="ECO:0007669"/>
    <property type="project" value="TreeGrafter"/>
</dbReference>
<keyword evidence="2" id="KW-0813">Transport</keyword>
<evidence type="ECO:0000256" key="8">
    <source>
        <dbReference type="SAM" id="Phobius"/>
    </source>
</evidence>
<dbReference type="GO" id="GO:0015271">
    <property type="term" value="F:outward rectifier potassium channel activity"/>
    <property type="evidence" value="ECO:0007669"/>
    <property type="project" value="TreeGrafter"/>
</dbReference>
<keyword evidence="5" id="KW-0406">Ion transport</keyword>
<evidence type="ECO:0000259" key="9">
    <source>
        <dbReference type="Pfam" id="PF07885"/>
    </source>
</evidence>
<dbReference type="Proteomes" id="UP000078200">
    <property type="component" value="Unassembled WGS sequence"/>
</dbReference>
<keyword evidence="3 8" id="KW-0812">Transmembrane</keyword>
<feature type="domain" description="Potassium channel" evidence="9">
    <location>
        <begin position="596"/>
        <end position="671"/>
    </location>
</feature>
<dbReference type="InterPro" id="IPR003280">
    <property type="entry name" value="2pore_dom_K_chnl"/>
</dbReference>
<dbReference type="VEuPathDB" id="VectorBase:GAUT025784"/>
<evidence type="ECO:0000256" key="2">
    <source>
        <dbReference type="ARBA" id="ARBA00022448"/>
    </source>
</evidence>
<keyword evidence="4 8" id="KW-1133">Transmembrane helix</keyword>
<dbReference type="AlphaFoldDB" id="A0A1A9V4N1"/>
<evidence type="ECO:0000256" key="3">
    <source>
        <dbReference type="ARBA" id="ARBA00022692"/>
    </source>
</evidence>
<reference evidence="10" key="1">
    <citation type="submission" date="2020-05" db="UniProtKB">
        <authorList>
            <consortium name="EnsemblMetazoa"/>
        </authorList>
    </citation>
    <scope>IDENTIFICATION</scope>
    <source>
        <strain evidence="10">TTRI</strain>
    </source>
</reference>
<name>A0A1A9V4N1_GLOAU</name>
<feature type="transmembrane region" description="Helical" evidence="8">
    <location>
        <begin position="617"/>
        <end position="636"/>
    </location>
</feature>
<dbReference type="PANTHER" id="PTHR11003:SF352">
    <property type="entry name" value="BCDNA.GH04802-RELATED"/>
    <property type="match status" value="1"/>
</dbReference>
<dbReference type="GO" id="GO:0022841">
    <property type="term" value="F:potassium ion leak channel activity"/>
    <property type="evidence" value="ECO:0007669"/>
    <property type="project" value="TreeGrafter"/>
</dbReference>
<proteinExistence type="predicted"/>
<keyword evidence="7" id="KW-0407">Ion channel</keyword>
<dbReference type="GO" id="GO:0005886">
    <property type="term" value="C:plasma membrane"/>
    <property type="evidence" value="ECO:0007669"/>
    <property type="project" value="TreeGrafter"/>
</dbReference>
<evidence type="ECO:0000256" key="5">
    <source>
        <dbReference type="ARBA" id="ARBA00023065"/>
    </source>
</evidence>
<comment type="subcellular location">
    <subcellularLocation>
        <location evidence="1">Membrane</location>
        <topology evidence="1">Multi-pass membrane protein</topology>
    </subcellularLocation>
</comment>
<dbReference type="Gene3D" id="1.10.287.70">
    <property type="match status" value="1"/>
</dbReference>
<evidence type="ECO:0000256" key="1">
    <source>
        <dbReference type="ARBA" id="ARBA00004141"/>
    </source>
</evidence>